<reference evidence="1" key="3">
    <citation type="submission" date="2025-09" db="UniProtKB">
        <authorList>
            <consortium name="Ensembl"/>
        </authorList>
    </citation>
    <scope>IDENTIFICATION</scope>
</reference>
<dbReference type="InterPro" id="IPR039684">
    <property type="entry name" value="FANCG"/>
</dbReference>
<evidence type="ECO:0000313" key="1">
    <source>
        <dbReference type="Ensembl" id="ENSMMDP00005023284.1"/>
    </source>
</evidence>
<dbReference type="InterPro" id="IPR011990">
    <property type="entry name" value="TPR-like_helical_dom_sf"/>
</dbReference>
<accession>A0A667YHH4</accession>
<proteinExistence type="predicted"/>
<reference evidence="1" key="2">
    <citation type="submission" date="2025-08" db="UniProtKB">
        <authorList>
            <consortium name="Ensembl"/>
        </authorList>
    </citation>
    <scope>IDENTIFICATION</scope>
</reference>
<dbReference type="CTD" id="2189"/>
<dbReference type="SMART" id="SM00028">
    <property type="entry name" value="TPR"/>
    <property type="match status" value="4"/>
</dbReference>
<reference evidence="1" key="1">
    <citation type="submission" date="2019-06" db="EMBL/GenBank/DDBJ databases">
        <authorList>
            <consortium name="Wellcome Sanger Institute Data Sharing"/>
        </authorList>
    </citation>
    <scope>NUCLEOTIDE SEQUENCE [LARGE SCALE GENOMIC DNA]</scope>
</reference>
<keyword evidence="2" id="KW-1185">Reference proteome</keyword>
<dbReference type="AlphaFoldDB" id="A0A667YHH4"/>
<dbReference type="InterPro" id="IPR019734">
    <property type="entry name" value="TPR_rpt"/>
</dbReference>
<dbReference type="GeneTree" id="ENSGT00390000007195"/>
<organism evidence="1 2">
    <name type="scientific">Myripristis murdjan</name>
    <name type="common">pinecone soldierfish</name>
    <dbReference type="NCBI Taxonomy" id="586833"/>
    <lineage>
        <taxon>Eukaryota</taxon>
        <taxon>Metazoa</taxon>
        <taxon>Chordata</taxon>
        <taxon>Craniata</taxon>
        <taxon>Vertebrata</taxon>
        <taxon>Euteleostomi</taxon>
        <taxon>Actinopterygii</taxon>
        <taxon>Neopterygii</taxon>
        <taxon>Teleostei</taxon>
        <taxon>Neoteleostei</taxon>
        <taxon>Acanthomorphata</taxon>
        <taxon>Holocentriformes</taxon>
        <taxon>Holocentridae</taxon>
        <taxon>Myripristis</taxon>
    </lineage>
</organism>
<dbReference type="GeneID" id="115364697"/>
<dbReference type="Proteomes" id="UP000472263">
    <property type="component" value="Chromosome 9"/>
</dbReference>
<sequence length="636" mass="71098">MQEPASLVDKWIQENNDLVNKWRQRERGAVLNQEQSQSSLRWCSAEFHKLLRKIQGVPAMVDHAQLELTVVYNACVFSLAQTQFSEVELLLTQAVERALEVTGNNPVASDPPVFWRAVLKSLGNSALKSCIVHLLCLQWAVWLSTCRLNTIQDLLEELSSLSDSLAAGGEDNRRSLEMKKPPEIQRVVMDPRNLHELLHICTVILQGAERLTEGRSSEALSVLQRASALPAPRALLAKTHLLSGFCLSHMDRPHMALQCYRNALEMDSRCVYALYQSVLIYRHLGNTQAEIQALRLLHSTLMLPLATEPNPVGAHPLSPSLLLSSQSLSNLLSVPSALSVLHTLALKCVLHEKVSEGVEHYLDLLAALHSEEQHRGSLTIPTYVVHAEAPPLPGLPELYLEAGAALLMARRPTDCMTLCEEVINMTSELLPEKLILEEPEDKCETETGALCPEEQGLDQDRLGMLLWVGAAHLLCGHCQSHLKDWKEAVTHYTRCINLLVKVHVKKKVTDLQTQTTCADVADRRGMNLFTLQRLKGLSLAGRGISFTQRDQLRVALRDLQLSLQALPECVGAGLWRGEVLWRLGRRREAAACWEKTWSFSTESSSVSLPLYLQEPQSGPSLDFTDLRHRIEELTHK</sequence>
<dbReference type="SUPFAM" id="SSF48452">
    <property type="entry name" value="TPR-like"/>
    <property type="match status" value="2"/>
</dbReference>
<protein>
    <submittedName>
        <fullName evidence="1">FA complementation group G</fullName>
    </submittedName>
</protein>
<dbReference type="GO" id="GO:0043240">
    <property type="term" value="C:Fanconi anaemia nuclear complex"/>
    <property type="evidence" value="ECO:0007669"/>
    <property type="project" value="InterPro"/>
</dbReference>
<dbReference type="RefSeq" id="XP_029915105.1">
    <property type="nucleotide sequence ID" value="XM_030059245.1"/>
</dbReference>
<gene>
    <name evidence="1" type="primary">FANCG</name>
    <name evidence="1" type="synonym">fancg</name>
</gene>
<dbReference type="OrthoDB" id="6355951at2759"/>
<dbReference type="GO" id="GO:0036297">
    <property type="term" value="P:interstrand cross-link repair"/>
    <property type="evidence" value="ECO:0007669"/>
    <property type="project" value="InterPro"/>
</dbReference>
<dbReference type="Ensembl" id="ENSMMDT00005023790.1">
    <property type="protein sequence ID" value="ENSMMDP00005023284.1"/>
    <property type="gene ID" value="ENSMMDG00005011238.1"/>
</dbReference>
<dbReference type="PANTHER" id="PTHR15254:SF2">
    <property type="entry name" value="FANCONI ANEMIA GROUP G PROTEIN"/>
    <property type="match status" value="1"/>
</dbReference>
<dbReference type="PANTHER" id="PTHR15254">
    <property type="entry name" value="FANCONI ANEMIA GROUP G PROTEIN FAMILY MEMBER"/>
    <property type="match status" value="1"/>
</dbReference>
<dbReference type="Gene3D" id="1.25.40.10">
    <property type="entry name" value="Tetratricopeptide repeat domain"/>
    <property type="match status" value="2"/>
</dbReference>
<evidence type="ECO:0000313" key="2">
    <source>
        <dbReference type="Proteomes" id="UP000472263"/>
    </source>
</evidence>
<dbReference type="InParanoid" id="A0A667YHH4"/>
<name>A0A667YHH4_9TELE</name>